<dbReference type="RefSeq" id="WP_113853503.1">
    <property type="nucleotide sequence ID" value="NZ_PDCH01000007.1"/>
</dbReference>
<organism evidence="1 2">
    <name type="scientific">Bifidobacterium xylocopae</name>
    <dbReference type="NCBI Taxonomy" id="2493119"/>
    <lineage>
        <taxon>Bacteria</taxon>
        <taxon>Bacillati</taxon>
        <taxon>Actinomycetota</taxon>
        <taxon>Actinomycetes</taxon>
        <taxon>Bifidobacteriales</taxon>
        <taxon>Bifidobacteriaceae</taxon>
        <taxon>Bifidobacterium</taxon>
    </lineage>
</organism>
<dbReference type="InterPro" id="IPR038389">
    <property type="entry name" value="PSMG2_sf"/>
</dbReference>
<sequence length="283" mass="31451">MSEEAKPRRYPLLLAAFDGWNDACSASTNVIRHLLNAYQSREVGGIGCEGFYDYQVARPMLCHVQGRRSICWPETKFYEVRLTPEVSLLVETGPEPNYRWEEYCKRSIRMAEDYDVGAIVTLGSMFADCPHTRALPIDDLASDEADVDTEGHSGPVGIPTVLEALAREAGFETETVWVSVPQYLGSDECAQGTLQLLRRVSGLLGLPLDEGDLPQRADHWRAQASVLTRCNDDLAEYVRRLEVESDSKAASSIPSHVNDPTARELVREAEEFLRSMDGPGKGD</sequence>
<dbReference type="Gene3D" id="3.40.50.10900">
    <property type="entry name" value="PAC-like subunit"/>
    <property type="match status" value="1"/>
</dbReference>
<comment type="caution">
    <text evidence="1">The sequence shown here is derived from an EMBL/GenBank/DDBJ whole genome shotgun (WGS) entry which is preliminary data.</text>
</comment>
<dbReference type="InterPro" id="IPR008492">
    <property type="entry name" value="Rv2714-like"/>
</dbReference>
<dbReference type="InterPro" id="IPR019151">
    <property type="entry name" value="Proteasome_assmbl_chaperone_2"/>
</dbReference>
<keyword evidence="2" id="KW-1185">Reference proteome</keyword>
<dbReference type="PIRSF" id="PIRSF028754">
    <property type="entry name" value="UCP028754"/>
    <property type="match status" value="1"/>
</dbReference>
<reference evidence="1 2" key="1">
    <citation type="submission" date="2017-10" db="EMBL/GenBank/DDBJ databases">
        <title>Bifidobacterium xylocopum sp. nov. and Bifidobacterium aemilianum sp. nov., from the carpenter bee (Xylocopa violacea) digestive tract.</title>
        <authorList>
            <person name="Alberoni D."/>
            <person name="Baffoni L."/>
            <person name="Di Gioia D."/>
            <person name="Gaggia F."/>
            <person name="Biavati B."/>
        </authorList>
    </citation>
    <scope>NUCLEOTIDE SEQUENCE [LARGE SCALE GENOMIC DNA]</scope>
    <source>
        <strain evidence="1 2">XV2</strain>
    </source>
</reference>
<evidence type="ECO:0000313" key="1">
    <source>
        <dbReference type="EMBL" id="RBP99293.1"/>
    </source>
</evidence>
<name>A0A366KDV0_9BIFI</name>
<gene>
    <name evidence="1" type="ORF">CRD59_04505</name>
</gene>
<accession>A0A366KDV0</accession>
<proteinExistence type="predicted"/>
<protein>
    <submittedName>
        <fullName evidence="1">PAC2 family protein</fullName>
    </submittedName>
</protein>
<dbReference type="Proteomes" id="UP000252345">
    <property type="component" value="Unassembled WGS sequence"/>
</dbReference>
<evidence type="ECO:0000313" key="2">
    <source>
        <dbReference type="Proteomes" id="UP000252345"/>
    </source>
</evidence>
<dbReference type="OrthoDB" id="150941at2"/>
<dbReference type="EMBL" id="PDCH01000007">
    <property type="protein sequence ID" value="RBP99293.1"/>
    <property type="molecule type" value="Genomic_DNA"/>
</dbReference>
<dbReference type="AlphaFoldDB" id="A0A366KDV0"/>
<dbReference type="Pfam" id="PF09754">
    <property type="entry name" value="PAC2"/>
    <property type="match status" value="1"/>
</dbReference>
<dbReference type="SUPFAM" id="SSF159659">
    <property type="entry name" value="Cgl1923-like"/>
    <property type="match status" value="1"/>
</dbReference>